<dbReference type="InterPro" id="IPR054216">
    <property type="entry name" value="DUF6930"/>
</dbReference>
<evidence type="ECO:0000259" key="2">
    <source>
        <dbReference type="Pfam" id="PF23988"/>
    </source>
</evidence>
<proteinExistence type="predicted"/>
<evidence type="ECO:0000259" key="1">
    <source>
        <dbReference type="Pfam" id="PF22007"/>
    </source>
</evidence>
<reference evidence="3" key="1">
    <citation type="submission" date="2022-01" db="EMBL/GenBank/DDBJ databases">
        <title>Novel bile acid biosynthetic pathways are enriched in the microbiome of centenarians.</title>
        <authorList>
            <person name="Sato Y."/>
            <person name="Atarashi K."/>
            <person name="Plichta R.D."/>
            <person name="Arai Y."/>
            <person name="Sasajima S."/>
            <person name="Kearney M.S."/>
            <person name="Suda W."/>
            <person name="Takeshita K."/>
            <person name="Sasaki T."/>
            <person name="Okamoto S."/>
            <person name="Skelly N.A."/>
            <person name="Okamura Y."/>
            <person name="Vlamakis H."/>
            <person name="Li Y."/>
            <person name="Tanoue T."/>
            <person name="Takei H."/>
            <person name="Nittono H."/>
            <person name="Narushima S."/>
            <person name="Irie J."/>
            <person name="Itoh H."/>
            <person name="Moriya K."/>
            <person name="Sugiura Y."/>
            <person name="Suematsu M."/>
            <person name="Moritoki N."/>
            <person name="Shibata S."/>
            <person name="Littman R.D."/>
            <person name="Fischbach A.M."/>
            <person name="Uwamino Y."/>
            <person name="Inoue T."/>
            <person name="Honda A."/>
            <person name="Hattori M."/>
            <person name="Murai T."/>
            <person name="Xavier J.R."/>
            <person name="Hirose N."/>
            <person name="Honda K."/>
        </authorList>
    </citation>
    <scope>NUCLEOTIDE SEQUENCE</scope>
    <source>
        <strain evidence="3">CE91-St55</strain>
    </source>
</reference>
<dbReference type="InterPro" id="IPR055733">
    <property type="entry name" value="DUF7309"/>
</dbReference>
<dbReference type="Pfam" id="PF22007">
    <property type="entry name" value="DUF6930"/>
    <property type="match status" value="1"/>
</dbReference>
<gene>
    <name evidence="3" type="ORF">CE91St55_07560</name>
</gene>
<accession>A0AA37JBR3</accession>
<evidence type="ECO:0000313" key="3">
    <source>
        <dbReference type="EMBL" id="GKG98774.1"/>
    </source>
</evidence>
<organism evidence="3 4">
    <name type="scientific">Hungatella hathewayi</name>
    <dbReference type="NCBI Taxonomy" id="154046"/>
    <lineage>
        <taxon>Bacteria</taxon>
        <taxon>Bacillati</taxon>
        <taxon>Bacillota</taxon>
        <taxon>Clostridia</taxon>
        <taxon>Lachnospirales</taxon>
        <taxon>Lachnospiraceae</taxon>
        <taxon>Hungatella</taxon>
    </lineage>
</organism>
<evidence type="ECO:0000313" key="4">
    <source>
        <dbReference type="Proteomes" id="UP001055091"/>
    </source>
</evidence>
<protein>
    <submittedName>
        <fullName evidence="3">Uncharacterized protein</fullName>
    </submittedName>
</protein>
<dbReference type="RefSeq" id="WP_022030960.1">
    <property type="nucleotide sequence ID" value="NZ_BQNJ01000001.1"/>
</dbReference>
<dbReference type="AlphaFoldDB" id="A0AA37JBR3"/>
<dbReference type="EMBL" id="BQNJ01000001">
    <property type="protein sequence ID" value="GKG98774.1"/>
    <property type="molecule type" value="Genomic_DNA"/>
</dbReference>
<feature type="domain" description="DUF7309" evidence="2">
    <location>
        <begin position="10"/>
        <end position="181"/>
    </location>
</feature>
<name>A0AA37JBR3_9FIRM</name>
<dbReference type="Pfam" id="PF23988">
    <property type="entry name" value="DUF7309"/>
    <property type="match status" value="1"/>
</dbReference>
<sequence>MRKEASLEQWKELYEVTLNLKALEPWNYFGSEDLVAIALQGEEEPVFMSIMGMMGSCYGISMYEGMEGFCDFDMVARAGGEDGLPVPYAMMEQSCITWYVGDREEVPEDQRKVIKKLELGFRGKGQWQYFYSFAKGYMPFTPDAREVSVLTEAFKGLFMATRAVKEKRISVDFEHGEILWRVYNAETEEWNMFAGPLPPYERNYPEIELEDQDLKLELKAQPRNSQELAVDIAYMKTGIRDEEYDRPVCPRLLVVLDWKADMILRMDMMKPDDDEIGMVLDFFVTYVMTAGRVKKVRARNPWVFAALSEICDYCGIELKKDRLGKVDRILEEMAGMMG</sequence>
<dbReference type="Proteomes" id="UP001055091">
    <property type="component" value="Unassembled WGS sequence"/>
</dbReference>
<feature type="domain" description="DUF6930" evidence="1">
    <location>
        <begin position="217"/>
        <end position="333"/>
    </location>
</feature>
<comment type="caution">
    <text evidence="3">The sequence shown here is derived from an EMBL/GenBank/DDBJ whole genome shotgun (WGS) entry which is preliminary data.</text>
</comment>